<sequence length="585" mass="66115">MSIFKKFINYYKPYKKLFYFDMFCAIIVSIVDLAFPQILKFLTNGLFTQGTSVIVKYIGIVAILMFVMYIIRTYCEYFITSWGHIMGANMESNMRQDLFDQYQRLSFSYYDQNNTGDMMSKLVSDLFDISELAHHGPENIFISTFKIVGSFIFLAFISVPLTMILVVITIAMLVFCLILNRKMQATFTDNRKKIAGVNSAVQDSLSGIRVVKSFANEDIEHEKFDYSNRMFLNSKTAQYKMMGKYHAGTSFFKGLLYLAIIVCGGLFVAYGKMNVADLAVYALYIGIFITPVEVLINFTEQFQKGYAGFKRFLDVIELNPDIVDKNEADELKNVGGNIDFNNVSFSYEEGSKVLSNINIHIEKGKTVALVGPSGGGKTTLCSLIPRFYDVDKGDILIDGQNIKDVTLKSLRSSIGVVQQDVYMFGGSIKDNIAYGKPGATDEEIIEAAKNANIHDFIMELEDGYDTYVGERGTRLSGGQKQRISIARVFLKNPEILILDEATSALDNESERHIQLSLEKLSKDRTTIVIAHRLSTIKNADEIIVIVNGRTTERGNHKELIAKNGLYAKYYNMQFEGLEKFDIYED</sequence>
<dbReference type="RefSeq" id="WP_117532299.1">
    <property type="nucleotide sequence ID" value="NZ_QUSM01000003.1"/>
</dbReference>
<dbReference type="InterPro" id="IPR003439">
    <property type="entry name" value="ABC_transporter-like_ATP-bd"/>
</dbReference>
<protein>
    <submittedName>
        <fullName evidence="10">ABC transporter ATP-binding protein</fullName>
    </submittedName>
</protein>
<dbReference type="CDD" id="cd03251">
    <property type="entry name" value="ABCC_MsbA"/>
    <property type="match status" value="1"/>
</dbReference>
<keyword evidence="5 7" id="KW-1133">Transmembrane helix</keyword>
<dbReference type="PROSITE" id="PS00211">
    <property type="entry name" value="ABC_TRANSPORTER_1"/>
    <property type="match status" value="1"/>
</dbReference>
<dbReference type="SUPFAM" id="SSF52540">
    <property type="entry name" value="P-loop containing nucleoside triphosphate hydrolases"/>
    <property type="match status" value="1"/>
</dbReference>
<dbReference type="Pfam" id="PF00005">
    <property type="entry name" value="ABC_tran"/>
    <property type="match status" value="1"/>
</dbReference>
<evidence type="ECO:0000259" key="8">
    <source>
        <dbReference type="PROSITE" id="PS50893"/>
    </source>
</evidence>
<dbReference type="EMBL" id="QUSM01000003">
    <property type="protein sequence ID" value="RGD74628.1"/>
    <property type="molecule type" value="Genomic_DNA"/>
</dbReference>
<feature type="transmembrane region" description="Helical" evidence="7">
    <location>
        <begin position="250"/>
        <end position="272"/>
    </location>
</feature>
<dbReference type="Pfam" id="PF00664">
    <property type="entry name" value="ABC_membrane"/>
    <property type="match status" value="1"/>
</dbReference>
<evidence type="ECO:0000256" key="4">
    <source>
        <dbReference type="ARBA" id="ARBA00022840"/>
    </source>
</evidence>
<feature type="transmembrane region" description="Helical" evidence="7">
    <location>
        <begin position="54"/>
        <end position="71"/>
    </location>
</feature>
<evidence type="ECO:0000256" key="5">
    <source>
        <dbReference type="ARBA" id="ARBA00022989"/>
    </source>
</evidence>
<comment type="subcellular location">
    <subcellularLocation>
        <location evidence="1">Cell membrane</location>
        <topology evidence="1">Multi-pass membrane protein</topology>
    </subcellularLocation>
</comment>
<feature type="domain" description="ABC transmembrane type-1" evidence="9">
    <location>
        <begin position="22"/>
        <end position="304"/>
    </location>
</feature>
<dbReference type="Gene3D" id="1.20.1560.10">
    <property type="entry name" value="ABC transporter type 1, transmembrane domain"/>
    <property type="match status" value="1"/>
</dbReference>
<evidence type="ECO:0000313" key="11">
    <source>
        <dbReference type="Proteomes" id="UP000261212"/>
    </source>
</evidence>
<dbReference type="InterPro" id="IPR027417">
    <property type="entry name" value="P-loop_NTPase"/>
</dbReference>
<dbReference type="InterPro" id="IPR036640">
    <property type="entry name" value="ABC1_TM_sf"/>
</dbReference>
<dbReference type="PANTHER" id="PTHR43394">
    <property type="entry name" value="ATP-DEPENDENT PERMEASE MDL1, MITOCHONDRIAL"/>
    <property type="match status" value="1"/>
</dbReference>
<dbReference type="GO" id="GO:0005886">
    <property type="term" value="C:plasma membrane"/>
    <property type="evidence" value="ECO:0007669"/>
    <property type="project" value="UniProtKB-SubCell"/>
</dbReference>
<evidence type="ECO:0000256" key="1">
    <source>
        <dbReference type="ARBA" id="ARBA00004651"/>
    </source>
</evidence>
<accession>A0A3E3E114</accession>
<gene>
    <name evidence="10" type="ORF">DW687_07675</name>
</gene>
<evidence type="ECO:0000256" key="7">
    <source>
        <dbReference type="SAM" id="Phobius"/>
    </source>
</evidence>
<evidence type="ECO:0000256" key="3">
    <source>
        <dbReference type="ARBA" id="ARBA00022741"/>
    </source>
</evidence>
<dbReference type="GO" id="GO:0016887">
    <property type="term" value="F:ATP hydrolysis activity"/>
    <property type="evidence" value="ECO:0007669"/>
    <property type="project" value="InterPro"/>
</dbReference>
<dbReference type="Proteomes" id="UP000261212">
    <property type="component" value="Unassembled WGS sequence"/>
</dbReference>
<evidence type="ECO:0000256" key="6">
    <source>
        <dbReference type="ARBA" id="ARBA00023136"/>
    </source>
</evidence>
<evidence type="ECO:0000313" key="10">
    <source>
        <dbReference type="EMBL" id="RGD74628.1"/>
    </source>
</evidence>
<dbReference type="GO" id="GO:0015421">
    <property type="term" value="F:ABC-type oligopeptide transporter activity"/>
    <property type="evidence" value="ECO:0007669"/>
    <property type="project" value="TreeGrafter"/>
</dbReference>
<dbReference type="GO" id="GO:0005524">
    <property type="term" value="F:ATP binding"/>
    <property type="evidence" value="ECO:0007669"/>
    <property type="project" value="UniProtKB-KW"/>
</dbReference>
<keyword evidence="4 10" id="KW-0067">ATP-binding</keyword>
<reference evidence="10 11" key="1">
    <citation type="submission" date="2018-08" db="EMBL/GenBank/DDBJ databases">
        <title>A genome reference for cultivated species of the human gut microbiota.</title>
        <authorList>
            <person name="Zou Y."/>
            <person name="Xue W."/>
            <person name="Luo G."/>
        </authorList>
    </citation>
    <scope>NUCLEOTIDE SEQUENCE [LARGE SCALE GENOMIC DNA]</scope>
    <source>
        <strain evidence="10 11">AM25-6</strain>
    </source>
</reference>
<organism evidence="10 11">
    <name type="scientific">Anaerofustis stercorihominis</name>
    <dbReference type="NCBI Taxonomy" id="214853"/>
    <lineage>
        <taxon>Bacteria</taxon>
        <taxon>Bacillati</taxon>
        <taxon>Bacillota</taxon>
        <taxon>Clostridia</taxon>
        <taxon>Eubacteriales</taxon>
        <taxon>Eubacteriaceae</taxon>
        <taxon>Anaerofustis</taxon>
    </lineage>
</organism>
<dbReference type="Gene3D" id="3.40.50.300">
    <property type="entry name" value="P-loop containing nucleotide triphosphate hydrolases"/>
    <property type="match status" value="1"/>
</dbReference>
<dbReference type="FunFam" id="3.40.50.300:FF:000218">
    <property type="entry name" value="Multidrug ABC transporter ATP-binding protein"/>
    <property type="match status" value="1"/>
</dbReference>
<feature type="domain" description="ABC transporter" evidence="8">
    <location>
        <begin position="338"/>
        <end position="572"/>
    </location>
</feature>
<dbReference type="AlphaFoldDB" id="A0A3E3E114"/>
<keyword evidence="6 7" id="KW-0472">Membrane</keyword>
<dbReference type="PROSITE" id="PS50929">
    <property type="entry name" value="ABC_TM1F"/>
    <property type="match status" value="1"/>
</dbReference>
<dbReference type="InterPro" id="IPR003593">
    <property type="entry name" value="AAA+_ATPase"/>
</dbReference>
<evidence type="ECO:0000256" key="2">
    <source>
        <dbReference type="ARBA" id="ARBA00022692"/>
    </source>
</evidence>
<feature type="transmembrane region" description="Helical" evidence="7">
    <location>
        <begin position="278"/>
        <end position="296"/>
    </location>
</feature>
<keyword evidence="2 7" id="KW-0812">Transmembrane</keyword>
<dbReference type="InterPro" id="IPR017871">
    <property type="entry name" value="ABC_transporter-like_CS"/>
</dbReference>
<keyword evidence="3" id="KW-0547">Nucleotide-binding</keyword>
<dbReference type="InterPro" id="IPR011527">
    <property type="entry name" value="ABC1_TM_dom"/>
</dbReference>
<dbReference type="PANTHER" id="PTHR43394:SF1">
    <property type="entry name" value="ATP-BINDING CASSETTE SUB-FAMILY B MEMBER 10, MITOCHONDRIAL"/>
    <property type="match status" value="1"/>
</dbReference>
<evidence type="ECO:0000259" key="9">
    <source>
        <dbReference type="PROSITE" id="PS50929"/>
    </source>
</evidence>
<dbReference type="CDD" id="cd18549">
    <property type="entry name" value="ABC_6TM_YwjA_like"/>
    <property type="match status" value="1"/>
</dbReference>
<feature type="transmembrane region" description="Helical" evidence="7">
    <location>
        <begin position="151"/>
        <end position="179"/>
    </location>
</feature>
<dbReference type="PROSITE" id="PS50893">
    <property type="entry name" value="ABC_TRANSPORTER_2"/>
    <property type="match status" value="1"/>
</dbReference>
<comment type="caution">
    <text evidence="10">The sequence shown here is derived from an EMBL/GenBank/DDBJ whole genome shotgun (WGS) entry which is preliminary data.</text>
</comment>
<dbReference type="SUPFAM" id="SSF90123">
    <property type="entry name" value="ABC transporter transmembrane region"/>
    <property type="match status" value="1"/>
</dbReference>
<name>A0A3E3E114_9FIRM</name>
<proteinExistence type="predicted"/>
<dbReference type="InterPro" id="IPR039421">
    <property type="entry name" value="Type_1_exporter"/>
</dbReference>
<dbReference type="SMART" id="SM00382">
    <property type="entry name" value="AAA"/>
    <property type="match status" value="1"/>
</dbReference>
<feature type="transmembrane region" description="Helical" evidence="7">
    <location>
        <begin position="20"/>
        <end position="42"/>
    </location>
</feature>